<gene>
    <name evidence="3" type="ORF">HID58_085830</name>
</gene>
<feature type="non-terminal residue" evidence="3">
    <location>
        <position position="1"/>
    </location>
</feature>
<comment type="caution">
    <text evidence="3">The sequence shown here is derived from an EMBL/GenBank/DDBJ whole genome shotgun (WGS) entry which is preliminary data.</text>
</comment>
<keyword evidence="2" id="KW-0472">Membrane</keyword>
<organism evidence="3 4">
    <name type="scientific">Brassica napus</name>
    <name type="common">Rape</name>
    <dbReference type="NCBI Taxonomy" id="3708"/>
    <lineage>
        <taxon>Eukaryota</taxon>
        <taxon>Viridiplantae</taxon>
        <taxon>Streptophyta</taxon>
        <taxon>Embryophyta</taxon>
        <taxon>Tracheophyta</taxon>
        <taxon>Spermatophyta</taxon>
        <taxon>Magnoliopsida</taxon>
        <taxon>eudicotyledons</taxon>
        <taxon>Gunneridae</taxon>
        <taxon>Pentapetalae</taxon>
        <taxon>rosids</taxon>
        <taxon>malvids</taxon>
        <taxon>Brassicales</taxon>
        <taxon>Brassicaceae</taxon>
        <taxon>Brassiceae</taxon>
        <taxon>Brassica</taxon>
    </lineage>
</organism>
<keyword evidence="2" id="KW-0812">Transmembrane</keyword>
<evidence type="ECO:0000256" key="1">
    <source>
        <dbReference type="SAM" id="MobiDB-lite"/>
    </source>
</evidence>
<proteinExistence type="predicted"/>
<feature type="compositionally biased region" description="Basic and acidic residues" evidence="1">
    <location>
        <begin position="192"/>
        <end position="202"/>
    </location>
</feature>
<evidence type="ECO:0000256" key="2">
    <source>
        <dbReference type="SAM" id="Phobius"/>
    </source>
</evidence>
<evidence type="ECO:0000313" key="4">
    <source>
        <dbReference type="Proteomes" id="UP000824890"/>
    </source>
</evidence>
<dbReference type="EMBL" id="JAGKQM010000019">
    <property type="protein sequence ID" value="KAH0857569.1"/>
    <property type="molecule type" value="Genomic_DNA"/>
</dbReference>
<name>A0ABQ7XNL7_BRANA</name>
<feature type="region of interest" description="Disordered" evidence="1">
    <location>
        <begin position="192"/>
        <end position="221"/>
    </location>
</feature>
<reference evidence="3 4" key="1">
    <citation type="submission" date="2021-05" db="EMBL/GenBank/DDBJ databases">
        <title>Genome Assembly of Synthetic Allotetraploid Brassica napus Reveals Homoeologous Exchanges between Subgenomes.</title>
        <authorList>
            <person name="Davis J.T."/>
        </authorList>
    </citation>
    <scope>NUCLEOTIDE SEQUENCE [LARGE SCALE GENOMIC DNA]</scope>
    <source>
        <strain evidence="4">cv. Da-Ae</strain>
        <tissue evidence="3">Seedling</tissue>
    </source>
</reference>
<feature type="transmembrane region" description="Helical" evidence="2">
    <location>
        <begin position="399"/>
        <end position="421"/>
    </location>
</feature>
<sequence length="548" mass="63020">KLDLQETDTSNNLHPYDVFFERNVFPDLRRNLWSLGKFYTTRRGESEGSSISFRLREFSSRIFQPRDLCGRILVLIKTRSQDLSGLRFNGCRTDIIRSVLVGKWRHMRRSRVLMTSRRWDSGVGGGFWWGLVDWQSENQGVVEWRLRSNLRGVDLVIEKGNFGKLRRLGISANWITISIIIKTKSKGYTVRDEAQEDGEIRAPESLNKTRPSPAFQAEHDKTQKIGTDALSDPMEVEKGLQIIQSLVEKAPVLEDDKVMNMDEFRAVFLEHGIDMDATDDLPDVSDGEIEEMLKEQEEGDNIQGEVEVGNDAEEKVQVEGEVGKKNGSRKRLFKPTLGTAVSTKMRIANALASPHMIALWREWQAAGEQGTFNPEEWTTKTVNKKDLFLFWHLVHRVRIFTVTLQIYLGTLGIFGLSGGIFSNSWERGINDRYNNTAKACFFLNFILVWIVKPNRSVIVLGMVVEDITFLVTEWYEQMIELFGFLYIVVTTMEMHYTDIKVRLRVEDLTTKFNIIAWLGNFDVASLKCIIFSLKARYPEALEFMVIET</sequence>
<accession>A0ABQ7XNL7</accession>
<evidence type="ECO:0000313" key="3">
    <source>
        <dbReference type="EMBL" id="KAH0857569.1"/>
    </source>
</evidence>
<keyword evidence="2" id="KW-1133">Transmembrane helix</keyword>
<protein>
    <submittedName>
        <fullName evidence="3">Uncharacterized protein</fullName>
    </submittedName>
</protein>
<dbReference type="Proteomes" id="UP000824890">
    <property type="component" value="Unassembled WGS sequence"/>
</dbReference>
<keyword evidence="4" id="KW-1185">Reference proteome</keyword>